<proteinExistence type="predicted"/>
<comment type="caution">
    <text evidence="1">The sequence shown here is derived from an EMBL/GenBank/DDBJ whole genome shotgun (WGS) entry which is preliminary data.</text>
</comment>
<evidence type="ECO:0000313" key="1">
    <source>
        <dbReference type="EMBL" id="TNB46439.1"/>
    </source>
</evidence>
<evidence type="ECO:0000313" key="2">
    <source>
        <dbReference type="Proteomes" id="UP000307874"/>
    </source>
</evidence>
<dbReference type="Gene3D" id="1.10.3230.30">
    <property type="entry name" value="Phage gp6-like head-tail connector protein"/>
    <property type="match status" value="1"/>
</dbReference>
<dbReference type="AlphaFoldDB" id="A0A5C4JPA2"/>
<reference evidence="1 2" key="1">
    <citation type="submission" date="2019-05" db="EMBL/GenBank/DDBJ databases">
        <authorList>
            <person name="Lee S.D."/>
        </authorList>
    </citation>
    <scope>NUCLEOTIDE SEQUENCE [LARGE SCALE GENOMIC DNA]</scope>
    <source>
        <strain evidence="1 2">GH2-6</strain>
    </source>
</reference>
<dbReference type="EMBL" id="VCLB01000010">
    <property type="protein sequence ID" value="TNB46439.1"/>
    <property type="molecule type" value="Genomic_DNA"/>
</dbReference>
<dbReference type="InterPro" id="IPR021146">
    <property type="entry name" value="Phage_gp6-like_head-tail"/>
</dbReference>
<organism evidence="1 2">
    <name type="scientific">Martelella lutilitoris</name>
    <dbReference type="NCBI Taxonomy" id="2583532"/>
    <lineage>
        <taxon>Bacteria</taxon>
        <taxon>Pseudomonadati</taxon>
        <taxon>Pseudomonadota</taxon>
        <taxon>Alphaproteobacteria</taxon>
        <taxon>Hyphomicrobiales</taxon>
        <taxon>Aurantimonadaceae</taxon>
        <taxon>Martelella</taxon>
    </lineage>
</organism>
<dbReference type="NCBIfam" id="TIGR01560">
    <property type="entry name" value="put_DNA_pack"/>
    <property type="match status" value="1"/>
</dbReference>
<dbReference type="CDD" id="cd08054">
    <property type="entry name" value="gp6"/>
    <property type="match status" value="1"/>
</dbReference>
<accession>A0A5C4JPA2</accession>
<protein>
    <submittedName>
        <fullName evidence="1">Phage gp6-like head-tail connector protein</fullName>
    </submittedName>
</protein>
<dbReference type="Pfam" id="PF05135">
    <property type="entry name" value="Phage_connect_1"/>
    <property type="match status" value="1"/>
</dbReference>
<keyword evidence="2" id="KW-1185">Reference proteome</keyword>
<reference evidence="1 2" key="2">
    <citation type="submission" date="2019-06" db="EMBL/GenBank/DDBJ databases">
        <title>Martelella lutilitoris sp. nov., isolated from a tidal mudflat.</title>
        <authorList>
            <person name="Kim Y.-J."/>
        </authorList>
    </citation>
    <scope>NUCLEOTIDE SEQUENCE [LARGE SCALE GENOMIC DNA]</scope>
    <source>
        <strain evidence="1 2">GH2-6</strain>
    </source>
</reference>
<dbReference type="OrthoDB" id="7307102at2"/>
<name>A0A5C4JPA2_9HYPH</name>
<dbReference type="Proteomes" id="UP000307874">
    <property type="component" value="Unassembled WGS sequence"/>
</dbReference>
<dbReference type="InterPro" id="IPR006450">
    <property type="entry name" value="Phage_HK97_gp6-like"/>
</dbReference>
<dbReference type="RefSeq" id="WP_138749885.1">
    <property type="nucleotide sequence ID" value="NZ_VCLB01000010.1"/>
</dbReference>
<gene>
    <name evidence="1" type="ORF">FF124_18135</name>
</gene>
<sequence length="102" mass="11612">MTVVTLDQMKAHLNVTYGRDDDLISKKIAAAQNHIERLLGYRLEESYGGEGQEPVPPVLAEAVMQLAAHWYENREAVLIGVTAMPMPLGLREIIREYREWSF</sequence>